<dbReference type="InterPro" id="IPR001638">
    <property type="entry name" value="Solute-binding_3/MltF_N"/>
</dbReference>
<sequence length="259" mass="28500">MMMTRLMQPIFRMMTFTGMAVLSLLHAQAWADTTPPADNIEAGILETAPPFVFKQDGQYKGITYDILKEIAQRQHFKISANPMGFDAMIPAMQSSQIDVAVAGFFVTPERKKIIDFSVPFFQEGSVLVVPVNSAIKSYGDLTGKVVVTQQGSAALNVLNKLAPQYHITVRAIADQSNLLLTLQSGNADAAFYDSAIIEYLIAQQGAHPTLRTVGKVQEPTDIAFALPKNSKWTTVLNENIEKMKSSGELKTIIGRYIKE</sequence>
<evidence type="ECO:0000256" key="3">
    <source>
        <dbReference type="SAM" id="SignalP"/>
    </source>
</evidence>
<reference evidence="6" key="1">
    <citation type="submission" date="2024-06" db="EMBL/GenBank/DDBJ databases">
        <authorList>
            <person name="Coelho C."/>
            <person name="Bento M."/>
            <person name="Garcia E."/>
            <person name="Camelo A."/>
            <person name="Brandao I."/>
            <person name="Espirito Santo C."/>
            <person name="Trovao J."/>
            <person name="Verissimo A."/>
            <person name="Costa J."/>
            <person name="Tiago I."/>
        </authorList>
    </citation>
    <scope>NUCLEOTIDE SEQUENCE</scope>
    <source>
        <strain evidence="6">KWT182</strain>
    </source>
</reference>
<dbReference type="EMBL" id="CP157947">
    <property type="protein sequence ID" value="XBS69053.1"/>
    <property type="molecule type" value="Genomic_DNA"/>
</dbReference>
<dbReference type="GO" id="GO:0016020">
    <property type="term" value="C:membrane"/>
    <property type="evidence" value="ECO:0007669"/>
    <property type="project" value="InterPro"/>
</dbReference>
<dbReference type="CDD" id="cd13530">
    <property type="entry name" value="PBP2_peptides_like"/>
    <property type="match status" value="1"/>
</dbReference>
<evidence type="ECO:0000256" key="1">
    <source>
        <dbReference type="ARBA" id="ARBA00010333"/>
    </source>
</evidence>
<accession>A0AAU7Q7I4</accession>
<evidence type="ECO:0000256" key="2">
    <source>
        <dbReference type="ARBA" id="ARBA00022729"/>
    </source>
</evidence>
<dbReference type="PANTHER" id="PTHR35936">
    <property type="entry name" value="MEMBRANE-BOUND LYTIC MUREIN TRANSGLYCOSYLASE F"/>
    <property type="match status" value="1"/>
</dbReference>
<evidence type="ECO:0000313" key="6">
    <source>
        <dbReference type="EMBL" id="XBS69053.1"/>
    </source>
</evidence>
<dbReference type="PANTHER" id="PTHR35936:SF17">
    <property type="entry name" value="ARGININE-BINDING EXTRACELLULAR PROTEIN ARTP"/>
    <property type="match status" value="1"/>
</dbReference>
<feature type="chain" id="PRO_5043335987" evidence="3">
    <location>
        <begin position="32"/>
        <end position="259"/>
    </location>
</feature>
<proteinExistence type="inferred from homology"/>
<dbReference type="GO" id="GO:0015276">
    <property type="term" value="F:ligand-gated monoatomic ion channel activity"/>
    <property type="evidence" value="ECO:0007669"/>
    <property type="project" value="InterPro"/>
</dbReference>
<dbReference type="InterPro" id="IPR001320">
    <property type="entry name" value="Iontro_rcpt_C"/>
</dbReference>
<dbReference type="Gene3D" id="3.40.190.10">
    <property type="entry name" value="Periplasmic binding protein-like II"/>
    <property type="match status" value="2"/>
</dbReference>
<comment type="similarity">
    <text evidence="1">Belongs to the bacterial solute-binding protein 3 family.</text>
</comment>
<gene>
    <name evidence="6" type="ORF">ABK905_21530</name>
</gene>
<feature type="signal peptide" evidence="3">
    <location>
        <begin position="1"/>
        <end position="31"/>
    </location>
</feature>
<organism evidence="6">
    <name type="scientific">Acerihabitans sp. KWT182</name>
    <dbReference type="NCBI Taxonomy" id="3157919"/>
    <lineage>
        <taxon>Bacteria</taxon>
        <taxon>Pseudomonadati</taxon>
        <taxon>Pseudomonadota</taxon>
        <taxon>Gammaproteobacteria</taxon>
        <taxon>Enterobacterales</taxon>
        <taxon>Pectobacteriaceae</taxon>
        <taxon>Acerihabitans</taxon>
    </lineage>
</organism>
<keyword evidence="2 3" id="KW-0732">Signal</keyword>
<evidence type="ECO:0000259" key="5">
    <source>
        <dbReference type="SMART" id="SM00079"/>
    </source>
</evidence>
<dbReference type="AlphaFoldDB" id="A0AAU7Q7I4"/>
<name>A0AAU7Q7I4_9GAMM</name>
<dbReference type="SMART" id="SM00079">
    <property type="entry name" value="PBPe"/>
    <property type="match status" value="1"/>
</dbReference>
<feature type="domain" description="Ionotropic glutamate receptor C-terminal" evidence="5">
    <location>
        <begin position="43"/>
        <end position="259"/>
    </location>
</feature>
<dbReference type="SMART" id="SM00062">
    <property type="entry name" value="PBPb"/>
    <property type="match status" value="1"/>
</dbReference>
<dbReference type="SUPFAM" id="SSF53850">
    <property type="entry name" value="Periplasmic binding protein-like II"/>
    <property type="match status" value="1"/>
</dbReference>
<feature type="domain" description="Solute-binding protein family 3/N-terminal" evidence="4">
    <location>
        <begin position="39"/>
        <end position="259"/>
    </location>
</feature>
<evidence type="ECO:0000259" key="4">
    <source>
        <dbReference type="SMART" id="SM00062"/>
    </source>
</evidence>
<dbReference type="Pfam" id="PF00497">
    <property type="entry name" value="SBP_bac_3"/>
    <property type="match status" value="1"/>
</dbReference>
<protein>
    <submittedName>
        <fullName evidence="6">Transporter substrate-binding domain-containing protein</fullName>
    </submittedName>
</protein>